<dbReference type="InterPro" id="IPR008271">
    <property type="entry name" value="Ser/Thr_kinase_AS"/>
</dbReference>
<dbReference type="AlphaFoldDB" id="A0A9Q5I640"/>
<accession>A0A9Q5I640</accession>
<feature type="domain" description="Protein kinase" evidence="9">
    <location>
        <begin position="38"/>
        <end position="314"/>
    </location>
</feature>
<keyword evidence="2" id="KW-0723">Serine/threonine-protein kinase</keyword>
<comment type="catalytic activity">
    <reaction evidence="8">
        <text>L-seryl-[protein] + ATP = O-phospho-L-seryl-[protein] + ADP + H(+)</text>
        <dbReference type="Rhea" id="RHEA:17989"/>
        <dbReference type="Rhea" id="RHEA-COMP:9863"/>
        <dbReference type="Rhea" id="RHEA-COMP:11604"/>
        <dbReference type="ChEBI" id="CHEBI:15378"/>
        <dbReference type="ChEBI" id="CHEBI:29999"/>
        <dbReference type="ChEBI" id="CHEBI:30616"/>
        <dbReference type="ChEBI" id="CHEBI:83421"/>
        <dbReference type="ChEBI" id="CHEBI:456216"/>
        <dbReference type="EC" id="2.7.11.1"/>
    </reaction>
</comment>
<dbReference type="InterPro" id="IPR000719">
    <property type="entry name" value="Prot_kinase_dom"/>
</dbReference>
<dbReference type="InterPro" id="IPR001245">
    <property type="entry name" value="Ser-Thr/Tyr_kinase_cat_dom"/>
</dbReference>
<gene>
    <name evidence="10" type="ORF">A7U60_g610</name>
</gene>
<dbReference type="OrthoDB" id="8693905at2759"/>
<evidence type="ECO:0000256" key="7">
    <source>
        <dbReference type="ARBA" id="ARBA00047899"/>
    </source>
</evidence>
<evidence type="ECO:0000256" key="1">
    <source>
        <dbReference type="ARBA" id="ARBA00012513"/>
    </source>
</evidence>
<evidence type="ECO:0000256" key="4">
    <source>
        <dbReference type="ARBA" id="ARBA00022741"/>
    </source>
</evidence>
<dbReference type="Proteomes" id="UP000757232">
    <property type="component" value="Unassembled WGS sequence"/>
</dbReference>
<dbReference type="Gene3D" id="1.10.510.10">
    <property type="entry name" value="Transferase(Phosphotransferase) domain 1"/>
    <property type="match status" value="1"/>
</dbReference>
<dbReference type="GO" id="GO:0005524">
    <property type="term" value="F:ATP binding"/>
    <property type="evidence" value="ECO:0007669"/>
    <property type="project" value="UniProtKB-KW"/>
</dbReference>
<evidence type="ECO:0000256" key="5">
    <source>
        <dbReference type="ARBA" id="ARBA00022777"/>
    </source>
</evidence>
<dbReference type="PROSITE" id="PS00108">
    <property type="entry name" value="PROTEIN_KINASE_ST"/>
    <property type="match status" value="1"/>
</dbReference>
<evidence type="ECO:0000259" key="9">
    <source>
        <dbReference type="PROSITE" id="PS50011"/>
    </source>
</evidence>
<protein>
    <recommendedName>
        <fullName evidence="1">non-specific serine/threonine protein kinase</fullName>
        <ecNumber evidence="1">2.7.11.1</ecNumber>
    </recommendedName>
</protein>
<evidence type="ECO:0000256" key="3">
    <source>
        <dbReference type="ARBA" id="ARBA00022679"/>
    </source>
</evidence>
<dbReference type="Pfam" id="PF07714">
    <property type="entry name" value="PK_Tyr_Ser-Thr"/>
    <property type="match status" value="1"/>
</dbReference>
<dbReference type="InterPro" id="IPR053235">
    <property type="entry name" value="Ser_Thr_kinase"/>
</dbReference>
<sequence length="314" mass="35348">MDTPSQSTPSSTHALSFENISVSSQEHQVIDLTAHLEEIDGNPFACGGYADLYKYRCCTSIFGPEIENAVFAVKTPRMKFAMGDRHKSIARMHRETGVWASLNHENVLKLHGLLYRSNNSLPSLVADYMEKGTVEQYLRCCPNANLVDVIRDAAKGLSHLHEREIAHGDVKGDNILVGGDGRARIADFGLSRMLGTDGLPVEVTTTDANRSHRWHAVEYFKFPTRIIGPTKPADVWSFGCTILQLFSGKWPFYDAIEAEVTIRLSQGELPKFPIIASRPDHEKYRPGIVAFCHLCWMKDPDFRPQMRMLEELAW</sequence>
<evidence type="ECO:0000256" key="2">
    <source>
        <dbReference type="ARBA" id="ARBA00022527"/>
    </source>
</evidence>
<keyword evidence="3" id="KW-0808">Transferase</keyword>
<evidence type="ECO:0000313" key="10">
    <source>
        <dbReference type="EMBL" id="OCB92075.1"/>
    </source>
</evidence>
<dbReference type="EMBL" id="LNZH02000037">
    <property type="protein sequence ID" value="OCB92075.1"/>
    <property type="molecule type" value="Genomic_DNA"/>
</dbReference>
<keyword evidence="6" id="KW-0067">ATP-binding</keyword>
<comment type="catalytic activity">
    <reaction evidence="7">
        <text>L-threonyl-[protein] + ATP = O-phospho-L-threonyl-[protein] + ADP + H(+)</text>
        <dbReference type="Rhea" id="RHEA:46608"/>
        <dbReference type="Rhea" id="RHEA-COMP:11060"/>
        <dbReference type="Rhea" id="RHEA-COMP:11605"/>
        <dbReference type="ChEBI" id="CHEBI:15378"/>
        <dbReference type="ChEBI" id="CHEBI:30013"/>
        <dbReference type="ChEBI" id="CHEBI:30616"/>
        <dbReference type="ChEBI" id="CHEBI:61977"/>
        <dbReference type="ChEBI" id="CHEBI:456216"/>
        <dbReference type="EC" id="2.7.11.1"/>
    </reaction>
</comment>
<dbReference type="SMART" id="SM00220">
    <property type="entry name" value="S_TKc"/>
    <property type="match status" value="1"/>
</dbReference>
<dbReference type="PANTHER" id="PTHR24361">
    <property type="entry name" value="MITOGEN-ACTIVATED KINASE KINASE KINASE"/>
    <property type="match status" value="1"/>
</dbReference>
<keyword evidence="4" id="KW-0547">Nucleotide-binding</keyword>
<dbReference type="PROSITE" id="PS50011">
    <property type="entry name" value="PROTEIN_KINASE_DOM"/>
    <property type="match status" value="1"/>
</dbReference>
<dbReference type="PANTHER" id="PTHR24361:SF433">
    <property type="entry name" value="PROTEIN KINASE DOMAIN-CONTAINING PROTEIN"/>
    <property type="match status" value="1"/>
</dbReference>
<keyword evidence="11" id="KW-1185">Reference proteome</keyword>
<keyword evidence="5 10" id="KW-0418">Kinase</keyword>
<evidence type="ECO:0000256" key="8">
    <source>
        <dbReference type="ARBA" id="ARBA00048679"/>
    </source>
</evidence>
<dbReference type="SUPFAM" id="SSF56112">
    <property type="entry name" value="Protein kinase-like (PK-like)"/>
    <property type="match status" value="1"/>
</dbReference>
<organism evidence="10 11">
    <name type="scientific">Sanghuangporus baumii</name>
    <name type="common">Phellinus baumii</name>
    <dbReference type="NCBI Taxonomy" id="108892"/>
    <lineage>
        <taxon>Eukaryota</taxon>
        <taxon>Fungi</taxon>
        <taxon>Dikarya</taxon>
        <taxon>Basidiomycota</taxon>
        <taxon>Agaricomycotina</taxon>
        <taxon>Agaricomycetes</taxon>
        <taxon>Hymenochaetales</taxon>
        <taxon>Hymenochaetaceae</taxon>
        <taxon>Sanghuangporus</taxon>
    </lineage>
</organism>
<comment type="caution">
    <text evidence="10">The sequence shown here is derived from an EMBL/GenBank/DDBJ whole genome shotgun (WGS) entry which is preliminary data.</text>
</comment>
<dbReference type="GO" id="GO:0004674">
    <property type="term" value="F:protein serine/threonine kinase activity"/>
    <property type="evidence" value="ECO:0007669"/>
    <property type="project" value="UniProtKB-KW"/>
</dbReference>
<name>A0A9Q5I640_SANBA</name>
<dbReference type="InterPro" id="IPR011009">
    <property type="entry name" value="Kinase-like_dom_sf"/>
</dbReference>
<dbReference type="EC" id="2.7.11.1" evidence="1"/>
<dbReference type="GO" id="GO:0005737">
    <property type="term" value="C:cytoplasm"/>
    <property type="evidence" value="ECO:0007669"/>
    <property type="project" value="TreeGrafter"/>
</dbReference>
<evidence type="ECO:0000256" key="6">
    <source>
        <dbReference type="ARBA" id="ARBA00022840"/>
    </source>
</evidence>
<evidence type="ECO:0000313" key="11">
    <source>
        <dbReference type="Proteomes" id="UP000757232"/>
    </source>
</evidence>
<proteinExistence type="predicted"/>
<reference evidence="10" key="1">
    <citation type="submission" date="2016-06" db="EMBL/GenBank/DDBJ databases">
        <title>Draft Genome sequence of the fungus Inonotus baumii.</title>
        <authorList>
            <person name="Zhu H."/>
            <person name="Lin W."/>
        </authorList>
    </citation>
    <scope>NUCLEOTIDE SEQUENCE</scope>
    <source>
        <strain evidence="10">821</strain>
    </source>
</reference>